<dbReference type="GO" id="GO:0000294">
    <property type="term" value="P:nuclear-transcribed mRNA catabolic process, RNase MRP-dependent"/>
    <property type="evidence" value="ECO:0007669"/>
    <property type="project" value="TreeGrafter"/>
</dbReference>
<dbReference type="GO" id="GO:0004526">
    <property type="term" value="F:ribonuclease P activity"/>
    <property type="evidence" value="ECO:0007669"/>
    <property type="project" value="TreeGrafter"/>
</dbReference>
<dbReference type="PANTHER" id="PTHR28173:SF1">
    <property type="entry name" value="RIBONUCLEASES P_MRP PROTEIN SUBUNIT POP8"/>
    <property type="match status" value="1"/>
</dbReference>
<evidence type="ECO:0000313" key="3">
    <source>
        <dbReference type="Proteomes" id="UP000005222"/>
    </source>
</evidence>
<name>G8XZT5_PICSO</name>
<reference evidence="2 3" key="1">
    <citation type="journal article" date="2012" name="G3 (Bethesda)">
        <title>Pichia sorbitophila, an interspecies yeast hybrid reveals early steps of genome resolution following polyploidization.</title>
        <authorList>
            <person name="Leh Louis V."/>
            <person name="Despons L."/>
            <person name="Friedrich A."/>
            <person name="Martin T."/>
            <person name="Durrens P."/>
            <person name="Casaregola S."/>
            <person name="Neuveglise C."/>
            <person name="Fairhead C."/>
            <person name="Marck C."/>
            <person name="Cruz J.A."/>
            <person name="Straub M.L."/>
            <person name="Kugler V."/>
            <person name="Sacerdot C."/>
            <person name="Uzunov Z."/>
            <person name="Thierry A."/>
            <person name="Weiss S."/>
            <person name="Bleykasten C."/>
            <person name="De Montigny J."/>
            <person name="Jacques N."/>
            <person name="Jung P."/>
            <person name="Lemaire M."/>
            <person name="Mallet S."/>
            <person name="Morel G."/>
            <person name="Richard G.F."/>
            <person name="Sarkar A."/>
            <person name="Savel G."/>
            <person name="Schacherer J."/>
            <person name="Seret M.L."/>
            <person name="Talla E."/>
            <person name="Samson G."/>
            <person name="Jubin C."/>
            <person name="Poulain J."/>
            <person name="Vacherie B."/>
            <person name="Barbe V."/>
            <person name="Pelletier E."/>
            <person name="Sherman D.J."/>
            <person name="Westhof E."/>
            <person name="Weissenbach J."/>
            <person name="Baret P.V."/>
            <person name="Wincker P."/>
            <person name="Gaillardin C."/>
            <person name="Dujon B."/>
            <person name="Souciet J.L."/>
        </authorList>
    </citation>
    <scope>NUCLEOTIDE SEQUENCE [LARGE SCALE GENOMIC DNA]</scope>
    <source>
        <strain evidence="3">ATCC MYA-4447 / BCRC 22081 / CBS 7064 / NBRC 10061 / NRRL Y-12695</strain>
    </source>
</reference>
<dbReference type="eggNOG" id="ENOG502SCWV">
    <property type="taxonomic scope" value="Eukaryota"/>
</dbReference>
<dbReference type="GO" id="GO:0000171">
    <property type="term" value="F:ribonuclease MRP activity"/>
    <property type="evidence" value="ECO:0007669"/>
    <property type="project" value="TreeGrafter"/>
</dbReference>
<dbReference type="GO" id="GO:0005655">
    <property type="term" value="C:nucleolar ribonuclease P complex"/>
    <property type="evidence" value="ECO:0007669"/>
    <property type="project" value="InterPro"/>
</dbReference>
<dbReference type="InterPro" id="IPR020347">
    <property type="entry name" value="Pop8"/>
</dbReference>
<sequence>MILTCRSLDPQYAMRNETQIHGLEIDEVTWQAIITTSLRKLYGLLGEATHFELVQVFNNDSRLQALIRIQHADETKFINSLMAYTFKLSRFTGGEVEASSHVKVIEILLD</sequence>
<organism evidence="2 3">
    <name type="scientific">Pichia sorbitophila (strain ATCC MYA-4447 / BCRC 22081 / CBS 7064 / NBRC 10061 / NRRL Y-12695)</name>
    <name type="common">Hybrid yeast</name>
    <dbReference type="NCBI Taxonomy" id="559304"/>
    <lineage>
        <taxon>Eukaryota</taxon>
        <taxon>Fungi</taxon>
        <taxon>Dikarya</taxon>
        <taxon>Ascomycota</taxon>
        <taxon>Saccharomycotina</taxon>
        <taxon>Pichiomycetes</taxon>
        <taxon>Debaryomycetaceae</taxon>
        <taxon>Millerozyma</taxon>
    </lineage>
</organism>
<dbReference type="InterPro" id="IPR049128">
    <property type="entry name" value="Pop8-like_dom"/>
</dbReference>
<gene>
    <name evidence="2" type="primary">Piso0_005737</name>
    <name evidence="2" type="ORF">GNLVRS01_PISO0N21485g</name>
</gene>
<dbReference type="AlphaFoldDB" id="G8XZT5"/>
<dbReference type="InParanoid" id="G8XZT5"/>
<dbReference type="Proteomes" id="UP000005222">
    <property type="component" value="Chromosome N"/>
</dbReference>
<dbReference type="GO" id="GO:0008033">
    <property type="term" value="P:tRNA processing"/>
    <property type="evidence" value="ECO:0007669"/>
    <property type="project" value="InterPro"/>
</dbReference>
<dbReference type="Pfam" id="PF20976">
    <property type="entry name" value="Pop8"/>
    <property type="match status" value="1"/>
</dbReference>
<dbReference type="GO" id="GO:0034965">
    <property type="term" value="P:intronic box C/D snoRNA processing"/>
    <property type="evidence" value="ECO:0007669"/>
    <property type="project" value="TreeGrafter"/>
</dbReference>
<protein>
    <submittedName>
        <fullName evidence="2">Piso0_005737 protein</fullName>
    </submittedName>
</protein>
<evidence type="ECO:0000313" key="2">
    <source>
        <dbReference type="EMBL" id="CCE87194.1"/>
    </source>
</evidence>
<dbReference type="PANTHER" id="PTHR28173">
    <property type="entry name" value="RIBONUCLEASES P/MRP PROTEIN SUBUNIT POP8"/>
    <property type="match status" value="1"/>
</dbReference>
<accession>G8XZT5</accession>
<feature type="domain" description="Ribonucleases P/MRP subunit Pop8-like" evidence="1">
    <location>
        <begin position="23"/>
        <end position="84"/>
    </location>
</feature>
<evidence type="ECO:0000259" key="1">
    <source>
        <dbReference type="Pfam" id="PF20976"/>
    </source>
</evidence>
<dbReference type="GO" id="GO:0000172">
    <property type="term" value="C:ribonuclease MRP complex"/>
    <property type="evidence" value="ECO:0007669"/>
    <property type="project" value="InterPro"/>
</dbReference>
<dbReference type="EMBL" id="FO082046">
    <property type="protein sequence ID" value="CCE87194.1"/>
    <property type="molecule type" value="Genomic_DNA"/>
</dbReference>
<dbReference type="FunCoup" id="G8XZT5">
    <property type="interactions" value="186"/>
</dbReference>
<proteinExistence type="predicted"/>
<dbReference type="HOGENOM" id="CLU_2171966_0_0_1"/>
<dbReference type="OrthoDB" id="4077720at2759"/>
<keyword evidence="3" id="KW-1185">Reference proteome</keyword>